<proteinExistence type="inferred from homology"/>
<dbReference type="EMBL" id="PYAW01000002">
    <property type="protein sequence ID" value="PSL47759.1"/>
    <property type="molecule type" value="Genomic_DNA"/>
</dbReference>
<gene>
    <name evidence="3" type="ORF">CLV51_102616</name>
</gene>
<evidence type="ECO:0000256" key="1">
    <source>
        <dbReference type="ARBA" id="ARBA00007689"/>
    </source>
</evidence>
<dbReference type="Gene3D" id="3.30.70.1060">
    <property type="entry name" value="Dimeric alpha+beta barrel"/>
    <property type="match status" value="1"/>
</dbReference>
<dbReference type="Pfam" id="PF03795">
    <property type="entry name" value="YCII"/>
    <property type="match status" value="1"/>
</dbReference>
<accession>A0A2P8HNG0</accession>
<keyword evidence="4" id="KW-1185">Reference proteome</keyword>
<comment type="caution">
    <text evidence="3">The sequence shown here is derived from an EMBL/GenBank/DDBJ whole genome shotgun (WGS) entry which is preliminary data.</text>
</comment>
<dbReference type="Proteomes" id="UP000240971">
    <property type="component" value="Unassembled WGS sequence"/>
</dbReference>
<evidence type="ECO:0000259" key="2">
    <source>
        <dbReference type="Pfam" id="PF03795"/>
    </source>
</evidence>
<evidence type="ECO:0000313" key="4">
    <source>
        <dbReference type="Proteomes" id="UP000240971"/>
    </source>
</evidence>
<name>A0A2P8HNG0_CHINA</name>
<dbReference type="AlphaFoldDB" id="A0A2P8HNG0"/>
<dbReference type="InterPro" id="IPR011008">
    <property type="entry name" value="Dimeric_a/b-barrel"/>
</dbReference>
<sequence>MIFLKKGPHRDLDEAQIKKIQHDHLNNISRLANAGKLLVAGPFGNDEELSGIFIMDCKDSLEAVNLVKADPAVTAGWLRFEVIPWWTMKNCVFK</sequence>
<organism evidence="3 4">
    <name type="scientific">Chitinophaga niastensis</name>
    <dbReference type="NCBI Taxonomy" id="536980"/>
    <lineage>
        <taxon>Bacteria</taxon>
        <taxon>Pseudomonadati</taxon>
        <taxon>Bacteroidota</taxon>
        <taxon>Chitinophagia</taxon>
        <taxon>Chitinophagales</taxon>
        <taxon>Chitinophagaceae</taxon>
        <taxon>Chitinophaga</taxon>
    </lineage>
</organism>
<reference evidence="3 4" key="1">
    <citation type="submission" date="2018-03" db="EMBL/GenBank/DDBJ databases">
        <title>Genomic Encyclopedia of Archaeal and Bacterial Type Strains, Phase II (KMG-II): from individual species to whole genera.</title>
        <authorList>
            <person name="Goeker M."/>
        </authorList>
    </citation>
    <scope>NUCLEOTIDE SEQUENCE [LARGE SCALE GENOMIC DNA]</scope>
    <source>
        <strain evidence="3 4">DSM 24859</strain>
    </source>
</reference>
<dbReference type="InterPro" id="IPR005545">
    <property type="entry name" value="YCII"/>
</dbReference>
<feature type="domain" description="YCII-related" evidence="2">
    <location>
        <begin position="10"/>
        <end position="85"/>
    </location>
</feature>
<dbReference type="SUPFAM" id="SSF54909">
    <property type="entry name" value="Dimeric alpha+beta barrel"/>
    <property type="match status" value="1"/>
</dbReference>
<protein>
    <submittedName>
        <fullName evidence="3">Uncharacterized protein YciI</fullName>
    </submittedName>
</protein>
<comment type="similarity">
    <text evidence="1">Belongs to the YciI family.</text>
</comment>
<evidence type="ECO:0000313" key="3">
    <source>
        <dbReference type="EMBL" id="PSL47759.1"/>
    </source>
</evidence>